<evidence type="ECO:0008006" key="3">
    <source>
        <dbReference type="Google" id="ProtNLM"/>
    </source>
</evidence>
<reference evidence="1 2" key="1">
    <citation type="submission" date="2014-07" db="EMBL/GenBank/DDBJ databases">
        <authorList>
            <person name="McCorrison J."/>
            <person name="Sanka R."/>
            <person name="Torralba M."/>
            <person name="Gillis M."/>
            <person name="Haft D.H."/>
            <person name="Methe B."/>
            <person name="Sutton G."/>
            <person name="Nelson K.E."/>
        </authorList>
    </citation>
    <scope>NUCLEOTIDE SEQUENCE [LARGE SCALE GENOMIC DNA]</scope>
    <source>
        <strain evidence="1 2">DNF00424</strain>
    </source>
</reference>
<accession>A0AAW3FDL5</accession>
<comment type="caution">
    <text evidence="1">The sequence shown here is derived from an EMBL/GenBank/DDBJ whole genome shotgun (WGS) entry which is preliminary data.</text>
</comment>
<dbReference type="AlphaFoldDB" id="A0AAW3FDL5"/>
<protein>
    <recommendedName>
        <fullName evidence="3">Auto-transporter adhesin head GIN domain-containing protein</fullName>
    </recommendedName>
</protein>
<dbReference type="EMBL" id="JRNJ01000104">
    <property type="protein sequence ID" value="KGF24862.1"/>
    <property type="molecule type" value="Genomic_DNA"/>
</dbReference>
<evidence type="ECO:0000313" key="2">
    <source>
        <dbReference type="Proteomes" id="UP000029533"/>
    </source>
</evidence>
<gene>
    <name evidence="1" type="ORF">HMPREF2132_11240</name>
</gene>
<organism evidence="1 2">
    <name type="scientific">Prevotella histicola JCM 15637 = DNF00424</name>
    <dbReference type="NCBI Taxonomy" id="1236504"/>
    <lineage>
        <taxon>Bacteria</taxon>
        <taxon>Pseudomonadati</taxon>
        <taxon>Bacteroidota</taxon>
        <taxon>Bacteroidia</taxon>
        <taxon>Bacteroidales</taxon>
        <taxon>Prevotellaceae</taxon>
        <taxon>Prevotella</taxon>
    </lineage>
</organism>
<name>A0AAW3FDL5_9BACT</name>
<proteinExistence type="predicted"/>
<evidence type="ECO:0000313" key="1">
    <source>
        <dbReference type="EMBL" id="KGF24862.1"/>
    </source>
</evidence>
<dbReference type="Proteomes" id="UP000029533">
    <property type="component" value="Unassembled WGS sequence"/>
</dbReference>
<dbReference type="RefSeq" id="WP_156098303.1">
    <property type="nucleotide sequence ID" value="NZ_JRNJ01000104.1"/>
</dbReference>
<sequence length="171" mass="19662">MFRRKNKLSCELKDEGRQLGMCDDIYNIWSGYESVDDLCQLYADNMEFIINHPNWRLNKTLKKYAGEEILHRHGIYIDEKSTLENVGDMIINGDSDIVLNVDNGSAVDIYVRENSKLDICLSNGSVAYINVYDNASVNIKAEEQSKCFVYKYGGSIKTFEGNVIFRNRINH</sequence>